<dbReference type="EMBL" id="CP097160">
    <property type="protein sequence ID" value="UQN15096.1"/>
    <property type="molecule type" value="Genomic_DNA"/>
</dbReference>
<reference evidence="1" key="1">
    <citation type="submission" date="2022-05" db="EMBL/GenBank/DDBJ databases">
        <title>Complete genome sequence of toluene-degrading Gulosibacter sediminis strain ACHW.36C.</title>
        <authorList>
            <person name="Wai A.C."/>
            <person name="Lai G.K."/>
            <person name="Griffin S.D."/>
            <person name="Leung F.C."/>
        </authorList>
    </citation>
    <scope>NUCLEOTIDE SEQUENCE [LARGE SCALE GENOMIC DNA]</scope>
    <source>
        <strain evidence="1">ACHW.36C</strain>
    </source>
</reference>
<accession>A0ABY4MXE7</accession>
<sequence length="294" mass="32882">MTRNRRPHNVVRSNAKLLVPAGLILVLLSVVFFLLDMPMLGGIFAATGLTALIAVSIAQQKNVESLTADLWRQRHLLARLYDRTSEITSKLDEISDTATTAAKTSAQISKSQHELSSLSNRTYSDENILHSTKFQEDVTARLAALEQNVSSSWVRQATSLLRQSNGAPITFLGQKSTFIRVHDAVPMQLRHNLRLVDLESANLFRETMSSASWDNLIIETSEPLLAAIDSSRISKRMLRWLPRFSTVIQLTTGTKLIDEAVREKLAALNECDIFNDVIDDLANRWVVALDLTRD</sequence>
<gene>
    <name evidence="1" type="ORF">M3M28_01100</name>
</gene>
<organism evidence="1">
    <name type="scientific">Gulosibacter sediminis</name>
    <dbReference type="NCBI Taxonomy" id="1729695"/>
    <lineage>
        <taxon>Bacteria</taxon>
        <taxon>Bacillati</taxon>
        <taxon>Actinomycetota</taxon>
        <taxon>Actinomycetes</taxon>
        <taxon>Micrococcales</taxon>
        <taxon>Microbacteriaceae</taxon>
        <taxon>Gulosibacter</taxon>
    </lineage>
</organism>
<protein>
    <submittedName>
        <fullName evidence="1">Uncharacterized protein</fullName>
    </submittedName>
</protein>
<name>A0ABY4MXE7_9MICO</name>
<proteinExistence type="predicted"/>
<evidence type="ECO:0000313" key="1">
    <source>
        <dbReference type="EMBL" id="UQN15096.1"/>
    </source>
</evidence>